<feature type="transmembrane region" description="Helical" evidence="6">
    <location>
        <begin position="513"/>
        <end position="536"/>
    </location>
</feature>
<name>A0A3S0ADL4_9ENTE</name>
<evidence type="ECO:0000313" key="9">
    <source>
        <dbReference type="Proteomes" id="UP000277864"/>
    </source>
</evidence>
<evidence type="ECO:0000256" key="2">
    <source>
        <dbReference type="ARBA" id="ARBA00022448"/>
    </source>
</evidence>
<dbReference type="CDD" id="cd06261">
    <property type="entry name" value="TM_PBP2"/>
    <property type="match status" value="2"/>
</dbReference>
<dbReference type="PANTHER" id="PTHR43496">
    <property type="entry name" value="PROTEIN LPLB"/>
    <property type="match status" value="1"/>
</dbReference>
<comment type="similarity">
    <text evidence="6">Belongs to the binding-protein-dependent transport system permease family.</text>
</comment>
<protein>
    <submittedName>
        <fullName evidence="8">Iron ABC transporter permease</fullName>
    </submittedName>
</protein>
<keyword evidence="9" id="KW-1185">Reference proteome</keyword>
<dbReference type="PANTHER" id="PTHR43496:SF1">
    <property type="entry name" value="POLYGALACTURONAN_RHAMNOGALACTURONAN TRANSPORT SYSTEM PERMEASE PROTEIN YTEP"/>
    <property type="match status" value="1"/>
</dbReference>
<feature type="transmembrane region" description="Helical" evidence="6">
    <location>
        <begin position="68"/>
        <end position="90"/>
    </location>
</feature>
<feature type="transmembrane region" description="Helical" evidence="6">
    <location>
        <begin position="20"/>
        <end position="37"/>
    </location>
</feature>
<dbReference type="PROSITE" id="PS50928">
    <property type="entry name" value="ABC_TM1"/>
    <property type="match status" value="2"/>
</dbReference>
<dbReference type="InterPro" id="IPR000515">
    <property type="entry name" value="MetI-like"/>
</dbReference>
<dbReference type="RefSeq" id="WP_125942884.1">
    <property type="nucleotide sequence ID" value="NZ_PXZH01000001.1"/>
</dbReference>
<feature type="transmembrane region" description="Helical" evidence="6">
    <location>
        <begin position="142"/>
        <end position="166"/>
    </location>
</feature>
<dbReference type="Gene3D" id="1.10.3720.10">
    <property type="entry name" value="MetI-like"/>
    <property type="match status" value="2"/>
</dbReference>
<dbReference type="EMBL" id="PXZH01000001">
    <property type="protein sequence ID" value="RST90271.1"/>
    <property type="molecule type" value="Genomic_DNA"/>
</dbReference>
<evidence type="ECO:0000256" key="1">
    <source>
        <dbReference type="ARBA" id="ARBA00004141"/>
    </source>
</evidence>
<keyword evidence="5 6" id="KW-0472">Membrane</keyword>
<gene>
    <name evidence="8" type="ORF">C7P63_04135</name>
</gene>
<feature type="transmembrane region" description="Helical" evidence="6">
    <location>
        <begin position="379"/>
        <end position="401"/>
    </location>
</feature>
<evidence type="ECO:0000256" key="5">
    <source>
        <dbReference type="ARBA" id="ARBA00023136"/>
    </source>
</evidence>
<feature type="domain" description="ABC transmembrane type-1" evidence="7">
    <location>
        <begin position="64"/>
        <end position="263"/>
    </location>
</feature>
<feature type="transmembrane region" description="Helical" evidence="6">
    <location>
        <begin position="102"/>
        <end position="122"/>
    </location>
</feature>
<sequence length="550" mass="61627">MDLRKRHQLHQAVDRGIRWLIAGLVLLFILYPFIMVFKEALMSTNHFMTVSEMGEFVLANQSLIKNSLLVATTTSILATTLSVGISLYYFLAPNWLQRGLSLLFMITMISPPFVSSLAYIHLFGRRGFISHQLLHLTWNPYGAHGIIMMQTLGYLSLNTLLLIGFLKAMDKSVVETAQSLGADTNHILLDIILPLMHRGIVIVASLTFIRSLADFGTPSIIGGSFKVLATEGYLNVIARGNIQEAARINLLIFIPAMLVFILYTHYLKDLTNRDHGNPAGKFSLRRQGWLFQLVRVISILLIGALILQYLSIIMNGFTVRYQGKSSLSLANIYESRPYISSTFIRSIVYALIAGVVGSFLSFTLVYYSQVRQIKWMKWIDFIAMMPYIMPGTFFGLGYIFAFSKSPLKLVGTSLIVVLNVTFKQLAFATKMASGSLSQINPELYQSTHDLGGSYLNELKDVVFPLSKEGLYVAFINGFTSTMTTIGSIIFLIYPSQKVATLVLFDLVQSGKYRLASVIACYIMLICLTANGLYYLVLKWMKKVRGNVSIR</sequence>
<comment type="subcellular location">
    <subcellularLocation>
        <location evidence="6">Cell membrane</location>
        <topology evidence="6">Multi-pass membrane protein</topology>
    </subcellularLocation>
    <subcellularLocation>
        <location evidence="1">Membrane</location>
        <topology evidence="1">Multi-pass membrane protein</topology>
    </subcellularLocation>
</comment>
<keyword evidence="4 6" id="KW-1133">Transmembrane helix</keyword>
<comment type="caution">
    <text evidence="8">The sequence shown here is derived from an EMBL/GenBank/DDBJ whole genome shotgun (WGS) entry which is preliminary data.</text>
</comment>
<dbReference type="GO" id="GO:0005886">
    <property type="term" value="C:plasma membrane"/>
    <property type="evidence" value="ECO:0007669"/>
    <property type="project" value="UniProtKB-SubCell"/>
</dbReference>
<evidence type="ECO:0000256" key="4">
    <source>
        <dbReference type="ARBA" id="ARBA00022989"/>
    </source>
</evidence>
<feature type="transmembrane region" description="Helical" evidence="6">
    <location>
        <begin position="288"/>
        <end position="310"/>
    </location>
</feature>
<organism evidence="8 9">
    <name type="scientific">Vagococcus humatus</name>
    <dbReference type="NCBI Taxonomy" id="1889241"/>
    <lineage>
        <taxon>Bacteria</taxon>
        <taxon>Bacillati</taxon>
        <taxon>Bacillota</taxon>
        <taxon>Bacilli</taxon>
        <taxon>Lactobacillales</taxon>
        <taxon>Enterococcaceae</taxon>
        <taxon>Vagococcus</taxon>
    </lineage>
</organism>
<evidence type="ECO:0000313" key="8">
    <source>
        <dbReference type="EMBL" id="RST90271.1"/>
    </source>
</evidence>
<evidence type="ECO:0000256" key="3">
    <source>
        <dbReference type="ARBA" id="ARBA00022692"/>
    </source>
</evidence>
<keyword evidence="3 6" id="KW-0812">Transmembrane</keyword>
<evidence type="ECO:0000256" key="6">
    <source>
        <dbReference type="RuleBase" id="RU363032"/>
    </source>
</evidence>
<feature type="transmembrane region" description="Helical" evidence="6">
    <location>
        <begin position="347"/>
        <end position="367"/>
    </location>
</feature>
<dbReference type="SUPFAM" id="SSF161098">
    <property type="entry name" value="MetI-like"/>
    <property type="match status" value="2"/>
</dbReference>
<keyword evidence="2 6" id="KW-0813">Transport</keyword>
<feature type="domain" description="ABC transmembrane type-1" evidence="7">
    <location>
        <begin position="339"/>
        <end position="533"/>
    </location>
</feature>
<evidence type="ECO:0000259" key="7">
    <source>
        <dbReference type="PROSITE" id="PS50928"/>
    </source>
</evidence>
<reference evidence="8 9" key="1">
    <citation type="submission" date="2018-03" db="EMBL/GenBank/DDBJ databases">
        <authorList>
            <person name="Gulvik C.A."/>
        </authorList>
    </citation>
    <scope>NUCLEOTIDE SEQUENCE [LARGE SCALE GENOMIC DNA]</scope>
    <source>
        <strain evidence="8 9">JCM 31581</strain>
    </source>
</reference>
<dbReference type="InterPro" id="IPR035906">
    <property type="entry name" value="MetI-like_sf"/>
</dbReference>
<dbReference type="OrthoDB" id="57323at2"/>
<dbReference type="GO" id="GO:0055085">
    <property type="term" value="P:transmembrane transport"/>
    <property type="evidence" value="ECO:0007669"/>
    <property type="project" value="InterPro"/>
</dbReference>
<dbReference type="AlphaFoldDB" id="A0A3S0ADL4"/>
<proteinExistence type="inferred from homology"/>
<feature type="transmembrane region" description="Helical" evidence="6">
    <location>
        <begin position="248"/>
        <end position="267"/>
    </location>
</feature>
<feature type="transmembrane region" description="Helical" evidence="6">
    <location>
        <begin position="187"/>
        <end position="209"/>
    </location>
</feature>
<feature type="transmembrane region" description="Helical" evidence="6">
    <location>
        <begin position="469"/>
        <end position="493"/>
    </location>
</feature>
<dbReference type="Proteomes" id="UP000277864">
    <property type="component" value="Unassembled WGS sequence"/>
</dbReference>
<accession>A0A3S0ADL4</accession>
<dbReference type="Pfam" id="PF00528">
    <property type="entry name" value="BPD_transp_1"/>
    <property type="match status" value="1"/>
</dbReference>